<keyword evidence="1" id="KW-0597">Phosphoprotein</keyword>
<dbReference type="SMART" id="SM00448">
    <property type="entry name" value="REC"/>
    <property type="match status" value="1"/>
</dbReference>
<dbReference type="GO" id="GO:0003677">
    <property type="term" value="F:DNA binding"/>
    <property type="evidence" value="ECO:0007669"/>
    <property type="project" value="UniProtKB-KW"/>
</dbReference>
<reference evidence="4" key="1">
    <citation type="journal article" date="2014" name="Int. J. Syst. Evol. Microbiol.">
        <title>Complete genome sequence of Corynebacterium casei LMG S-19264T (=DSM 44701T), isolated from a smear-ripened cheese.</title>
        <authorList>
            <consortium name="US DOE Joint Genome Institute (JGI-PGF)"/>
            <person name="Walter F."/>
            <person name="Albersmeier A."/>
            <person name="Kalinowski J."/>
            <person name="Ruckert C."/>
        </authorList>
    </citation>
    <scope>NUCLEOTIDE SEQUENCE</scope>
    <source>
        <strain evidence="4">CGMCC 1.15290</strain>
    </source>
</reference>
<sequence>MIRTLIIDDEPAIRRDTGRLMENREGFFLTGSCGTLAEAGVLIANTQPDLLLLDIELSDGSGFDLLDAFPDRNFRVVFITAYNHYAIKAIKYGAFDYLLKPLEEEEFAATLNRVKQYPQMQTEQHVVAREHLKPSTVNNRIVLRSQQYLQVVTFEEISYCQGEGSYTTFYLTDNRKVTVSRPMKEYEELLPEHLFVRTHQSYLVNLQGIERLHKDGYIILRNGTEIPVSTRRKDYVMQLLTGQLRKTF</sequence>
<dbReference type="InterPro" id="IPR011006">
    <property type="entry name" value="CheY-like_superfamily"/>
</dbReference>
<evidence type="ECO:0000256" key="1">
    <source>
        <dbReference type="PROSITE-ProRule" id="PRU00169"/>
    </source>
</evidence>
<dbReference type="AlphaFoldDB" id="A0A917J4S5"/>
<organism evidence="4 5">
    <name type="scientific">Filimonas zeae</name>
    <dbReference type="NCBI Taxonomy" id="1737353"/>
    <lineage>
        <taxon>Bacteria</taxon>
        <taxon>Pseudomonadati</taxon>
        <taxon>Bacteroidota</taxon>
        <taxon>Chitinophagia</taxon>
        <taxon>Chitinophagales</taxon>
        <taxon>Chitinophagaceae</taxon>
        <taxon>Filimonas</taxon>
    </lineage>
</organism>
<dbReference type="RefSeq" id="WP_188959391.1">
    <property type="nucleotide sequence ID" value="NZ_BMIB01000009.1"/>
</dbReference>
<dbReference type="PROSITE" id="PS50110">
    <property type="entry name" value="RESPONSE_REGULATORY"/>
    <property type="match status" value="1"/>
</dbReference>
<dbReference type="InterPro" id="IPR007492">
    <property type="entry name" value="LytTR_DNA-bd_dom"/>
</dbReference>
<dbReference type="InterPro" id="IPR046947">
    <property type="entry name" value="LytR-like"/>
</dbReference>
<comment type="caution">
    <text evidence="4">The sequence shown here is derived from an EMBL/GenBank/DDBJ whole genome shotgun (WGS) entry which is preliminary data.</text>
</comment>
<dbReference type="SUPFAM" id="SSF52172">
    <property type="entry name" value="CheY-like"/>
    <property type="match status" value="1"/>
</dbReference>
<dbReference type="Proteomes" id="UP000627292">
    <property type="component" value="Unassembled WGS sequence"/>
</dbReference>
<dbReference type="PANTHER" id="PTHR37299">
    <property type="entry name" value="TRANSCRIPTIONAL REGULATOR-RELATED"/>
    <property type="match status" value="1"/>
</dbReference>
<dbReference type="Gene3D" id="3.40.50.2300">
    <property type="match status" value="1"/>
</dbReference>
<evidence type="ECO:0000313" key="5">
    <source>
        <dbReference type="Proteomes" id="UP000627292"/>
    </source>
</evidence>
<feature type="domain" description="HTH LytTR-type" evidence="3">
    <location>
        <begin position="168"/>
        <end position="242"/>
    </location>
</feature>
<keyword evidence="5" id="KW-1185">Reference proteome</keyword>
<dbReference type="PROSITE" id="PS50930">
    <property type="entry name" value="HTH_LYTTR"/>
    <property type="match status" value="1"/>
</dbReference>
<dbReference type="GO" id="GO:0000156">
    <property type="term" value="F:phosphorelay response regulator activity"/>
    <property type="evidence" value="ECO:0007669"/>
    <property type="project" value="InterPro"/>
</dbReference>
<evidence type="ECO:0000313" key="4">
    <source>
        <dbReference type="EMBL" id="GGH83304.1"/>
    </source>
</evidence>
<evidence type="ECO:0000259" key="2">
    <source>
        <dbReference type="PROSITE" id="PS50110"/>
    </source>
</evidence>
<dbReference type="Pfam" id="PF04397">
    <property type="entry name" value="LytTR"/>
    <property type="match status" value="1"/>
</dbReference>
<dbReference type="SMART" id="SM00850">
    <property type="entry name" value="LytTR"/>
    <property type="match status" value="1"/>
</dbReference>
<feature type="modified residue" description="4-aspartylphosphate" evidence="1">
    <location>
        <position position="54"/>
    </location>
</feature>
<dbReference type="Gene3D" id="2.40.50.1020">
    <property type="entry name" value="LytTr DNA-binding domain"/>
    <property type="match status" value="1"/>
</dbReference>
<reference evidence="4" key="2">
    <citation type="submission" date="2020-09" db="EMBL/GenBank/DDBJ databases">
        <authorList>
            <person name="Sun Q."/>
            <person name="Zhou Y."/>
        </authorList>
    </citation>
    <scope>NUCLEOTIDE SEQUENCE</scope>
    <source>
        <strain evidence="4">CGMCC 1.15290</strain>
    </source>
</reference>
<accession>A0A917J4S5</accession>
<dbReference type="EMBL" id="BMIB01000009">
    <property type="protein sequence ID" value="GGH83304.1"/>
    <property type="molecule type" value="Genomic_DNA"/>
</dbReference>
<gene>
    <name evidence="4" type="ORF">GCM10011379_58490</name>
</gene>
<protein>
    <submittedName>
        <fullName evidence="4">DNA-binding response regulator</fullName>
    </submittedName>
</protein>
<dbReference type="Pfam" id="PF00072">
    <property type="entry name" value="Response_reg"/>
    <property type="match status" value="1"/>
</dbReference>
<feature type="domain" description="Response regulatory" evidence="2">
    <location>
        <begin position="3"/>
        <end position="115"/>
    </location>
</feature>
<keyword evidence="4" id="KW-0238">DNA-binding</keyword>
<proteinExistence type="predicted"/>
<dbReference type="InterPro" id="IPR001789">
    <property type="entry name" value="Sig_transdc_resp-reg_receiver"/>
</dbReference>
<evidence type="ECO:0000259" key="3">
    <source>
        <dbReference type="PROSITE" id="PS50930"/>
    </source>
</evidence>
<name>A0A917J4S5_9BACT</name>
<dbReference type="PANTHER" id="PTHR37299:SF1">
    <property type="entry name" value="STAGE 0 SPORULATION PROTEIN A HOMOLOG"/>
    <property type="match status" value="1"/>
</dbReference>